<dbReference type="Pfam" id="PF02954">
    <property type="entry name" value="HTH_8"/>
    <property type="match status" value="1"/>
</dbReference>
<dbReference type="PROSITE" id="PS00688">
    <property type="entry name" value="SIGMA54_INTERACT_3"/>
    <property type="match status" value="1"/>
</dbReference>
<sequence length="488" mass="53742">MPPKILIVEDTESLALMYQSYLIPTGVETRIAYNGEQAMCALNEFEPDLVILDVMLPDMNGLDILSSLDPDTAPQVIVLTGHATKEMAIKAIKLGASDFLEKPIEADRFRITVNNALKLKDLKQTVKSYQTTYENGKYYDLIGSSSEMQSVYQIIKSASASKATVFITGESGTGKELCARAVHLASPRANKPFVALNCAAIPKDLIESEIFGHLKGAFTGAIANREGAAGQADGGTLFLDELCEMDINLQSKLLRFIQTGCYQQVGSEKEVKVDVRFVCATNRDPLLEVQEGRFREDLYYRLHVIPIALPPLKQRGKDVIEIADALFKKISKEEGRSYKGMSEGVRNLFLSYGWPGNVRQLENTIRNILVLHDEAFIEANMIPALPNAQSQSHAATPVTASNQSEAVTQSVTSSTNELATSVNNTSYVSSQVGFSQADIEPLWIVEKRYIEQAIDACDNNIPKAAALLDVSPSTIYRKIKSWEEMQVS</sequence>
<dbReference type="SMART" id="SM00382">
    <property type="entry name" value="AAA"/>
    <property type="match status" value="1"/>
</dbReference>
<dbReference type="SUPFAM" id="SSF52540">
    <property type="entry name" value="P-loop containing nucleoside triphosphate hydrolases"/>
    <property type="match status" value="1"/>
</dbReference>
<dbReference type="InterPro" id="IPR002078">
    <property type="entry name" value="Sigma_54_int"/>
</dbReference>
<dbReference type="Gene3D" id="3.40.50.300">
    <property type="entry name" value="P-loop containing nucleotide triphosphate hydrolases"/>
    <property type="match status" value="1"/>
</dbReference>
<feature type="domain" description="Response regulatory" evidence="8">
    <location>
        <begin position="4"/>
        <end position="117"/>
    </location>
</feature>
<name>A0A3A3ES30_9GAMM</name>
<dbReference type="PANTHER" id="PTHR32071:SF117">
    <property type="entry name" value="PTS-DEPENDENT DIHYDROXYACETONE KINASE OPERON REGULATORY PROTEIN-RELATED"/>
    <property type="match status" value="1"/>
</dbReference>
<dbReference type="Gene3D" id="3.40.50.2300">
    <property type="match status" value="1"/>
</dbReference>
<evidence type="ECO:0000313" key="10">
    <source>
        <dbReference type="Proteomes" id="UP000265938"/>
    </source>
</evidence>
<dbReference type="InterPro" id="IPR027417">
    <property type="entry name" value="P-loop_NTPase"/>
</dbReference>
<protein>
    <submittedName>
        <fullName evidence="9">Sigma-54-dependent Fis family transcriptional regulator</fullName>
    </submittedName>
</protein>
<gene>
    <name evidence="9" type="ORF">D4741_01815</name>
</gene>
<dbReference type="InterPro" id="IPR011006">
    <property type="entry name" value="CheY-like_superfamily"/>
</dbReference>
<dbReference type="InterPro" id="IPR025943">
    <property type="entry name" value="Sigma_54_int_dom_ATP-bd_2"/>
</dbReference>
<dbReference type="Gene3D" id="1.10.10.60">
    <property type="entry name" value="Homeodomain-like"/>
    <property type="match status" value="1"/>
</dbReference>
<comment type="caution">
    <text evidence="9">The sequence shown here is derived from an EMBL/GenBank/DDBJ whole genome shotgun (WGS) entry which is preliminary data.</text>
</comment>
<dbReference type="Pfam" id="PF00072">
    <property type="entry name" value="Response_reg"/>
    <property type="match status" value="1"/>
</dbReference>
<dbReference type="GO" id="GO:0006355">
    <property type="term" value="P:regulation of DNA-templated transcription"/>
    <property type="evidence" value="ECO:0007669"/>
    <property type="project" value="InterPro"/>
</dbReference>
<keyword evidence="4" id="KW-0238">DNA-binding</keyword>
<dbReference type="GO" id="GO:0000160">
    <property type="term" value="P:phosphorelay signal transduction system"/>
    <property type="evidence" value="ECO:0007669"/>
    <property type="project" value="InterPro"/>
</dbReference>
<dbReference type="Pfam" id="PF25601">
    <property type="entry name" value="AAA_lid_14"/>
    <property type="match status" value="1"/>
</dbReference>
<keyword evidence="2" id="KW-0067">ATP-binding</keyword>
<keyword evidence="5" id="KW-0804">Transcription</keyword>
<dbReference type="PROSITE" id="PS50110">
    <property type="entry name" value="RESPONSE_REGULATORY"/>
    <property type="match status" value="1"/>
</dbReference>
<dbReference type="InterPro" id="IPR025944">
    <property type="entry name" value="Sigma_54_int_dom_CS"/>
</dbReference>
<dbReference type="RefSeq" id="WP_105174124.1">
    <property type="nucleotide sequence ID" value="NZ_QYSE01000001.1"/>
</dbReference>
<dbReference type="GO" id="GO:0043565">
    <property type="term" value="F:sequence-specific DNA binding"/>
    <property type="evidence" value="ECO:0007669"/>
    <property type="project" value="InterPro"/>
</dbReference>
<keyword evidence="1" id="KW-0547">Nucleotide-binding</keyword>
<evidence type="ECO:0000259" key="8">
    <source>
        <dbReference type="PROSITE" id="PS50110"/>
    </source>
</evidence>
<keyword evidence="3" id="KW-0805">Transcription regulation</keyword>
<evidence type="ECO:0000256" key="3">
    <source>
        <dbReference type="ARBA" id="ARBA00023015"/>
    </source>
</evidence>
<dbReference type="InterPro" id="IPR009057">
    <property type="entry name" value="Homeodomain-like_sf"/>
</dbReference>
<evidence type="ECO:0000256" key="1">
    <source>
        <dbReference type="ARBA" id="ARBA00022741"/>
    </source>
</evidence>
<evidence type="ECO:0000259" key="7">
    <source>
        <dbReference type="PROSITE" id="PS50045"/>
    </source>
</evidence>
<proteinExistence type="predicted"/>
<dbReference type="FunFam" id="1.10.10.60:FF:000343">
    <property type="entry name" value="Sigma-54-dependent Fis family transcriptional regulator"/>
    <property type="match status" value="1"/>
</dbReference>
<evidence type="ECO:0000256" key="5">
    <source>
        <dbReference type="ARBA" id="ARBA00023163"/>
    </source>
</evidence>
<dbReference type="SUPFAM" id="SSF46689">
    <property type="entry name" value="Homeodomain-like"/>
    <property type="match status" value="1"/>
</dbReference>
<evidence type="ECO:0000256" key="6">
    <source>
        <dbReference type="PROSITE-ProRule" id="PRU00169"/>
    </source>
</evidence>
<dbReference type="AlphaFoldDB" id="A0A3A3ES30"/>
<accession>A0A3A3ES30</accession>
<dbReference type="GO" id="GO:0005524">
    <property type="term" value="F:ATP binding"/>
    <property type="evidence" value="ECO:0007669"/>
    <property type="project" value="UniProtKB-KW"/>
</dbReference>
<reference evidence="9 10" key="1">
    <citation type="submission" date="2018-09" db="EMBL/GenBank/DDBJ databases">
        <title>Identification of marine bacteria producing industrial enzymes.</title>
        <authorList>
            <person name="Cheng T.H."/>
            <person name="Saidin J."/>
            <person name="Muhd D.D."/>
            <person name="Isa M.N.M."/>
            <person name="Bakar M.F.A."/>
            <person name="Ismail N."/>
        </authorList>
    </citation>
    <scope>NUCLEOTIDE SEQUENCE [LARGE SCALE GENOMIC DNA]</scope>
    <source>
        <strain evidence="9 10">MNAD 1.6</strain>
    </source>
</reference>
<dbReference type="FunFam" id="3.40.50.300:FF:000006">
    <property type="entry name" value="DNA-binding transcriptional regulator NtrC"/>
    <property type="match status" value="1"/>
</dbReference>
<feature type="domain" description="Sigma-54 factor interaction" evidence="7">
    <location>
        <begin position="141"/>
        <end position="370"/>
    </location>
</feature>
<dbReference type="InterPro" id="IPR003593">
    <property type="entry name" value="AAA+_ATPase"/>
</dbReference>
<dbReference type="PROSITE" id="PS50045">
    <property type="entry name" value="SIGMA54_INTERACT_4"/>
    <property type="match status" value="1"/>
</dbReference>
<dbReference type="Proteomes" id="UP000265938">
    <property type="component" value="Unassembled WGS sequence"/>
</dbReference>
<dbReference type="InterPro" id="IPR058031">
    <property type="entry name" value="AAA_lid_NorR"/>
</dbReference>
<keyword evidence="6" id="KW-0597">Phosphoprotein</keyword>
<dbReference type="EMBL" id="QYSE01000001">
    <property type="protein sequence ID" value="RJF36841.1"/>
    <property type="molecule type" value="Genomic_DNA"/>
</dbReference>
<evidence type="ECO:0000313" key="9">
    <source>
        <dbReference type="EMBL" id="RJF36841.1"/>
    </source>
</evidence>
<dbReference type="SUPFAM" id="SSF52172">
    <property type="entry name" value="CheY-like"/>
    <property type="match status" value="1"/>
</dbReference>
<dbReference type="SMART" id="SM00448">
    <property type="entry name" value="REC"/>
    <property type="match status" value="1"/>
</dbReference>
<evidence type="ECO:0000256" key="2">
    <source>
        <dbReference type="ARBA" id="ARBA00022840"/>
    </source>
</evidence>
<dbReference type="PROSITE" id="PS00676">
    <property type="entry name" value="SIGMA54_INTERACT_2"/>
    <property type="match status" value="1"/>
</dbReference>
<dbReference type="CDD" id="cd00009">
    <property type="entry name" value="AAA"/>
    <property type="match status" value="1"/>
</dbReference>
<dbReference type="InterPro" id="IPR001789">
    <property type="entry name" value="Sig_transdc_resp-reg_receiver"/>
</dbReference>
<feature type="modified residue" description="4-aspartylphosphate" evidence="6">
    <location>
        <position position="53"/>
    </location>
</feature>
<dbReference type="InterPro" id="IPR002197">
    <property type="entry name" value="HTH_Fis"/>
</dbReference>
<evidence type="ECO:0000256" key="4">
    <source>
        <dbReference type="ARBA" id="ARBA00023125"/>
    </source>
</evidence>
<dbReference type="Pfam" id="PF00158">
    <property type="entry name" value="Sigma54_activat"/>
    <property type="match status" value="1"/>
</dbReference>
<dbReference type="Gene3D" id="1.10.8.60">
    <property type="match status" value="1"/>
</dbReference>
<dbReference type="PANTHER" id="PTHR32071">
    <property type="entry name" value="TRANSCRIPTIONAL REGULATORY PROTEIN"/>
    <property type="match status" value="1"/>
</dbReference>
<organism evidence="9 10">
    <name type="scientific">Pseudoalteromonas gelatinilytica</name>
    <dbReference type="NCBI Taxonomy" id="1703256"/>
    <lineage>
        <taxon>Bacteria</taxon>
        <taxon>Pseudomonadati</taxon>
        <taxon>Pseudomonadota</taxon>
        <taxon>Gammaproteobacteria</taxon>
        <taxon>Alteromonadales</taxon>
        <taxon>Pseudoalteromonadaceae</taxon>
        <taxon>Pseudoalteromonas</taxon>
    </lineage>
</organism>